<organism evidence="3 4">
    <name type="scientific">Allomeiothermus silvanus (strain ATCC 700542 / DSM 9946 / NBRC 106475 / NCIMB 13440 / VI-R2)</name>
    <name type="common">Thermus silvanus</name>
    <dbReference type="NCBI Taxonomy" id="526227"/>
    <lineage>
        <taxon>Bacteria</taxon>
        <taxon>Thermotogati</taxon>
        <taxon>Deinococcota</taxon>
        <taxon>Deinococci</taxon>
        <taxon>Thermales</taxon>
        <taxon>Thermaceae</taxon>
        <taxon>Allomeiothermus</taxon>
    </lineage>
</organism>
<evidence type="ECO:0000259" key="2">
    <source>
        <dbReference type="Pfam" id="PF09851"/>
    </source>
</evidence>
<gene>
    <name evidence="3" type="ordered locus">Mesil_0741</name>
</gene>
<dbReference type="EMBL" id="CP002042">
    <property type="protein sequence ID" value="ADH62655.1"/>
    <property type="molecule type" value="Genomic_DNA"/>
</dbReference>
<dbReference type="KEGG" id="msv:Mesil_0741"/>
<keyword evidence="4" id="KW-1185">Reference proteome</keyword>
<reference evidence="3 4" key="1">
    <citation type="journal article" date="2010" name="Stand. Genomic Sci.">
        <title>Complete genome sequence of Meiothermus silvanus type strain (VI-R2).</title>
        <authorList>
            <person name="Sikorski J."/>
            <person name="Tindall B.J."/>
            <person name="Lowry S."/>
            <person name="Lucas S."/>
            <person name="Nolan M."/>
            <person name="Copeland A."/>
            <person name="Glavina Del Rio T."/>
            <person name="Tice H."/>
            <person name="Cheng J.F."/>
            <person name="Han C."/>
            <person name="Pitluck S."/>
            <person name="Liolios K."/>
            <person name="Ivanova N."/>
            <person name="Mavromatis K."/>
            <person name="Mikhailova N."/>
            <person name="Pati A."/>
            <person name="Goodwin L."/>
            <person name="Chen A."/>
            <person name="Palaniappan K."/>
            <person name="Land M."/>
            <person name="Hauser L."/>
            <person name="Chang Y.J."/>
            <person name="Jeffries C.D."/>
            <person name="Rohde M."/>
            <person name="Goker M."/>
            <person name="Woyke T."/>
            <person name="Bristow J."/>
            <person name="Eisen J.A."/>
            <person name="Markowitz V."/>
            <person name="Hugenholtz P."/>
            <person name="Kyrpides N.C."/>
            <person name="Klenk H.P."/>
            <person name="Lapidus A."/>
        </authorList>
    </citation>
    <scope>NUCLEOTIDE SEQUENCE [LARGE SCALE GENOMIC DNA]</scope>
    <source>
        <strain evidence="4">ATCC 700542 / DSM 9946 / VI-R2</strain>
    </source>
</reference>
<evidence type="ECO:0000313" key="3">
    <source>
        <dbReference type="EMBL" id="ADH62655.1"/>
    </source>
</evidence>
<dbReference type="InterPro" id="IPR018649">
    <property type="entry name" value="SHOCT"/>
</dbReference>
<feature type="domain" description="SHOCT" evidence="2">
    <location>
        <begin position="121"/>
        <end position="144"/>
    </location>
</feature>
<evidence type="ECO:0000256" key="1">
    <source>
        <dbReference type="SAM" id="Phobius"/>
    </source>
</evidence>
<dbReference type="RefSeq" id="WP_013157244.1">
    <property type="nucleotide sequence ID" value="NC_014212.1"/>
</dbReference>
<keyword evidence="1" id="KW-0472">Membrane</keyword>
<accession>D7BB95</accession>
<evidence type="ECO:0000313" key="4">
    <source>
        <dbReference type="Proteomes" id="UP000001916"/>
    </source>
</evidence>
<dbReference type="eggNOG" id="ENOG502ZNWB">
    <property type="taxonomic scope" value="Bacteria"/>
</dbReference>
<protein>
    <recommendedName>
        <fullName evidence="2">SHOCT domain-containing protein</fullName>
    </recommendedName>
</protein>
<name>D7BB95_ALLS1</name>
<proteinExistence type="predicted"/>
<dbReference type="Pfam" id="PF09851">
    <property type="entry name" value="SHOCT"/>
    <property type="match status" value="2"/>
</dbReference>
<dbReference type="OrthoDB" id="34622at2"/>
<keyword evidence="1" id="KW-1133">Transmembrane helix</keyword>
<keyword evidence="1" id="KW-0812">Transmembrane</keyword>
<dbReference type="AlphaFoldDB" id="D7BB95"/>
<dbReference type="Proteomes" id="UP000001916">
    <property type="component" value="Chromosome"/>
</dbReference>
<sequence>MDIAMAHGFGYGFGFNPFFAFFGFLFNLLFFVLFIGLIVWMVRDFRRGRWGRGPWRGMGYRRFGNWMEGSDDAMNTLRERFARGEINREEYERIKTGLESERAKEVHDENGWRPWWNRDSALEIARTRFAKGEITLEEFEAIKKGLHS</sequence>
<feature type="transmembrane region" description="Helical" evidence="1">
    <location>
        <begin position="18"/>
        <end position="42"/>
    </location>
</feature>
<feature type="domain" description="SHOCT" evidence="2">
    <location>
        <begin position="72"/>
        <end position="96"/>
    </location>
</feature>
<dbReference type="HOGENOM" id="CLU_1756686_0_0_0"/>